<dbReference type="Proteomes" id="UP000198894">
    <property type="component" value="Unassembled WGS sequence"/>
</dbReference>
<dbReference type="CDD" id="cd00082">
    <property type="entry name" value="HisKA"/>
    <property type="match status" value="1"/>
</dbReference>
<proteinExistence type="predicted"/>
<sequence length="840" mass="91629">MKSLPILAPVVACLLIVLTYLLLQGAAPDAARHERTLDALRTVILYNAALQRDVLRARAGLLRSYDPLVRSIENLNEATRRLPAAGDVASGEARADIDRRIAEVIAAVRDEETLVEAFKSDNALLQNSLNYFNYMSGRLTTEGDGLRAVEIGALMIAMSRFISDPRPEAARAVTASLDRLARPSVDAVAASDVLSLVSHGRLIVTRLPAVDDLVSRLQTAPTSERARALQDLYLDVHGRAAARAARFQTLLYVAALVLVGYVAYLFARLRHNARILRERLEFEGLIASISTQFINLPRDRIRAGISKGLARLVEHAGLDGAQIFVSRTYDADLSGGYFYRRPSGSATARLANDLIELASHWTLADHERQGCIDVPRVGELPEGREKACLQAHQIRSWLCIPMWHAEERLGFLALDGVTHEKHWTDDDIALLRTAAEIFANAIARQHNEREREALQARLNQSQRLEAIGTLAGGIAHEFNNILSAVLGYSEMALVVLLKESRARRYVQQIMKAGRRAQDVTEQILAFSRRRERQHHALRVQPVIAEAVDLLRASSPATLAVETHLAAADAAMTGDPTELQQVVMNLGTNAAQAMNSRGLLEIALDMTEIVEAQALSHGNLPAGRYIRLAVRDSGSGMDQATLERIFEPFFTTKPAGHGTGLGLSTVHGIVAAHRGAVDVKSQLGQGTTFEIYFPQIEPASAQADEGECEATEVPVEYGNGETILVVDDDTPLMQLAEEMLAALGYEPVGFNRSPAALNAFSADPGRFDLVLTDEVMPDMTGVELSGKLHEIRSDLPIVLMTGYGRTLRSRQLTAAGISEVIKKPLLSASVAQCLARHLHSG</sequence>
<dbReference type="SUPFAM" id="SSF52172">
    <property type="entry name" value="CheY-like"/>
    <property type="match status" value="1"/>
</dbReference>
<dbReference type="Gene3D" id="3.30.450.40">
    <property type="match status" value="1"/>
</dbReference>
<reference evidence="10" key="1">
    <citation type="submission" date="2016-10" db="EMBL/GenBank/DDBJ databases">
        <authorList>
            <person name="Varghese N."/>
            <person name="Submissions S."/>
        </authorList>
    </citation>
    <scope>NUCLEOTIDE SEQUENCE [LARGE SCALE GENOMIC DNA]</scope>
    <source>
        <strain evidence="10">CGMCC 1.11022</strain>
    </source>
</reference>
<dbReference type="InterPro" id="IPR005467">
    <property type="entry name" value="His_kinase_dom"/>
</dbReference>
<dbReference type="EC" id="2.7.13.3" evidence="2"/>
<dbReference type="Gene3D" id="3.30.565.10">
    <property type="entry name" value="Histidine kinase-like ATPase, C-terminal domain"/>
    <property type="match status" value="1"/>
</dbReference>
<dbReference type="InterPro" id="IPR003018">
    <property type="entry name" value="GAF"/>
</dbReference>
<dbReference type="EMBL" id="FNEE01000006">
    <property type="protein sequence ID" value="SDJ45415.1"/>
    <property type="molecule type" value="Genomic_DNA"/>
</dbReference>
<dbReference type="RefSeq" id="WP_091593826.1">
    <property type="nucleotide sequence ID" value="NZ_FNEE01000006.1"/>
</dbReference>
<dbReference type="SUPFAM" id="SSF55874">
    <property type="entry name" value="ATPase domain of HSP90 chaperone/DNA topoisomerase II/histidine kinase"/>
    <property type="match status" value="1"/>
</dbReference>
<protein>
    <recommendedName>
        <fullName evidence="2">histidine kinase</fullName>
        <ecNumber evidence="2">2.7.13.3</ecNumber>
    </recommendedName>
</protein>
<dbReference type="InterPro" id="IPR003661">
    <property type="entry name" value="HisK_dim/P_dom"/>
</dbReference>
<dbReference type="Pfam" id="PF19443">
    <property type="entry name" value="DAHL"/>
    <property type="match status" value="1"/>
</dbReference>
<keyword evidence="5" id="KW-0418">Kinase</keyword>
<gene>
    <name evidence="9" type="ORF">SAMN05428953_106192</name>
</gene>
<dbReference type="CDD" id="cd00156">
    <property type="entry name" value="REC"/>
    <property type="match status" value="1"/>
</dbReference>
<dbReference type="SMART" id="SM00065">
    <property type="entry name" value="GAF"/>
    <property type="match status" value="1"/>
</dbReference>
<dbReference type="PROSITE" id="PS50110">
    <property type="entry name" value="RESPONSE_REGULATORY"/>
    <property type="match status" value="1"/>
</dbReference>
<name>A0A1G8TWY1_9HYPH</name>
<dbReference type="InterPro" id="IPR029016">
    <property type="entry name" value="GAF-like_dom_sf"/>
</dbReference>
<dbReference type="SMART" id="SM00388">
    <property type="entry name" value="HisKA"/>
    <property type="match status" value="1"/>
</dbReference>
<dbReference type="PANTHER" id="PTHR43065">
    <property type="entry name" value="SENSOR HISTIDINE KINASE"/>
    <property type="match status" value="1"/>
</dbReference>
<organism evidence="9 10">
    <name type="scientific">Mesorhizobium muleiense</name>
    <dbReference type="NCBI Taxonomy" id="1004279"/>
    <lineage>
        <taxon>Bacteria</taxon>
        <taxon>Pseudomonadati</taxon>
        <taxon>Pseudomonadota</taxon>
        <taxon>Alphaproteobacteria</taxon>
        <taxon>Hyphomicrobiales</taxon>
        <taxon>Phyllobacteriaceae</taxon>
        <taxon>Mesorhizobium</taxon>
    </lineage>
</organism>
<evidence type="ECO:0000256" key="4">
    <source>
        <dbReference type="ARBA" id="ARBA00022679"/>
    </source>
</evidence>
<evidence type="ECO:0000259" key="8">
    <source>
        <dbReference type="PROSITE" id="PS50110"/>
    </source>
</evidence>
<dbReference type="Pfam" id="PF01590">
    <property type="entry name" value="GAF"/>
    <property type="match status" value="1"/>
</dbReference>
<evidence type="ECO:0000259" key="7">
    <source>
        <dbReference type="PROSITE" id="PS50109"/>
    </source>
</evidence>
<dbReference type="InterPro" id="IPR011006">
    <property type="entry name" value="CheY-like_superfamily"/>
</dbReference>
<evidence type="ECO:0000256" key="1">
    <source>
        <dbReference type="ARBA" id="ARBA00000085"/>
    </source>
</evidence>
<dbReference type="InterPro" id="IPR036097">
    <property type="entry name" value="HisK_dim/P_sf"/>
</dbReference>
<dbReference type="SUPFAM" id="SSF55781">
    <property type="entry name" value="GAF domain-like"/>
    <property type="match status" value="1"/>
</dbReference>
<dbReference type="PRINTS" id="PR00344">
    <property type="entry name" value="BCTRLSENSOR"/>
</dbReference>
<feature type="domain" description="Histidine kinase" evidence="7">
    <location>
        <begin position="473"/>
        <end position="696"/>
    </location>
</feature>
<evidence type="ECO:0000256" key="3">
    <source>
        <dbReference type="ARBA" id="ARBA00022553"/>
    </source>
</evidence>
<evidence type="ECO:0000256" key="6">
    <source>
        <dbReference type="PROSITE-ProRule" id="PRU00169"/>
    </source>
</evidence>
<keyword evidence="3 6" id="KW-0597">Phosphoprotein</keyword>
<dbReference type="InterPro" id="IPR036890">
    <property type="entry name" value="HATPase_C_sf"/>
</dbReference>
<dbReference type="NCBIfam" id="NF010411">
    <property type="entry name" value="PRK13837.1"/>
    <property type="match status" value="1"/>
</dbReference>
<dbReference type="SUPFAM" id="SSF47384">
    <property type="entry name" value="Homodimeric domain of signal transducing histidine kinase"/>
    <property type="match status" value="1"/>
</dbReference>
<dbReference type="Pfam" id="PF02518">
    <property type="entry name" value="HATPase_c"/>
    <property type="match status" value="1"/>
</dbReference>
<dbReference type="Gene3D" id="1.10.287.130">
    <property type="match status" value="1"/>
</dbReference>
<feature type="modified residue" description="4-aspartylphosphate" evidence="6">
    <location>
        <position position="772"/>
    </location>
</feature>
<dbReference type="InterPro" id="IPR004358">
    <property type="entry name" value="Sig_transdc_His_kin-like_C"/>
</dbReference>
<dbReference type="InterPro" id="IPR045812">
    <property type="entry name" value="DAHL"/>
</dbReference>
<keyword evidence="4" id="KW-0808">Transferase</keyword>
<dbReference type="Pfam" id="PF00072">
    <property type="entry name" value="Response_reg"/>
    <property type="match status" value="1"/>
</dbReference>
<dbReference type="Pfam" id="PF00512">
    <property type="entry name" value="HisKA"/>
    <property type="match status" value="1"/>
</dbReference>
<evidence type="ECO:0000256" key="5">
    <source>
        <dbReference type="ARBA" id="ARBA00022777"/>
    </source>
</evidence>
<comment type="catalytic activity">
    <reaction evidence="1">
        <text>ATP + protein L-histidine = ADP + protein N-phospho-L-histidine.</text>
        <dbReference type="EC" id="2.7.13.3"/>
    </reaction>
</comment>
<evidence type="ECO:0000313" key="9">
    <source>
        <dbReference type="EMBL" id="SDJ45415.1"/>
    </source>
</evidence>
<dbReference type="InterPro" id="IPR003594">
    <property type="entry name" value="HATPase_dom"/>
</dbReference>
<dbReference type="PROSITE" id="PS50109">
    <property type="entry name" value="HIS_KIN"/>
    <property type="match status" value="1"/>
</dbReference>
<dbReference type="GO" id="GO:0000155">
    <property type="term" value="F:phosphorelay sensor kinase activity"/>
    <property type="evidence" value="ECO:0007669"/>
    <property type="project" value="InterPro"/>
</dbReference>
<evidence type="ECO:0000256" key="2">
    <source>
        <dbReference type="ARBA" id="ARBA00012438"/>
    </source>
</evidence>
<feature type="domain" description="Response regulatory" evidence="8">
    <location>
        <begin position="721"/>
        <end position="837"/>
    </location>
</feature>
<dbReference type="PANTHER" id="PTHR43065:SF42">
    <property type="entry name" value="TWO-COMPONENT SENSOR PPRA"/>
    <property type="match status" value="1"/>
</dbReference>
<keyword evidence="10" id="KW-1185">Reference proteome</keyword>
<evidence type="ECO:0000313" key="10">
    <source>
        <dbReference type="Proteomes" id="UP000198894"/>
    </source>
</evidence>
<accession>A0A1G8TWY1</accession>
<dbReference type="SMART" id="SM00448">
    <property type="entry name" value="REC"/>
    <property type="match status" value="1"/>
</dbReference>
<dbReference type="SMART" id="SM00387">
    <property type="entry name" value="HATPase_c"/>
    <property type="match status" value="1"/>
</dbReference>
<dbReference type="AlphaFoldDB" id="A0A1G8TWY1"/>
<dbReference type="Gene3D" id="3.40.50.2300">
    <property type="match status" value="1"/>
</dbReference>
<dbReference type="InterPro" id="IPR001789">
    <property type="entry name" value="Sig_transdc_resp-reg_receiver"/>
</dbReference>